<evidence type="ECO:0000256" key="7">
    <source>
        <dbReference type="ARBA" id="ARBA00022756"/>
    </source>
</evidence>
<dbReference type="UniPathway" id="UPA00078"/>
<accession>A0A2S5TB32</accession>
<protein>
    <recommendedName>
        <fullName evidence="3 8">Malonyl-[acyl-carrier protein] O-methyltransferase</fullName>
        <shortName evidence="8">Malonyl-ACP O-methyltransferase</shortName>
        <ecNumber evidence="3 8">2.1.1.197</ecNumber>
    </recommendedName>
    <alternativeName>
        <fullName evidence="8">Biotin synthesis protein BioC</fullName>
    </alternativeName>
</protein>
<evidence type="ECO:0000256" key="6">
    <source>
        <dbReference type="ARBA" id="ARBA00022691"/>
    </source>
</evidence>
<reference evidence="10 11" key="1">
    <citation type="submission" date="2018-02" db="EMBL/GenBank/DDBJ databases">
        <title>Genome sequencing of Solimonas sp. HR-BB.</title>
        <authorList>
            <person name="Lee Y."/>
            <person name="Jeon C.O."/>
        </authorList>
    </citation>
    <scope>NUCLEOTIDE SEQUENCE [LARGE SCALE GENOMIC DNA]</scope>
    <source>
        <strain evidence="10 11">HR-BB</strain>
    </source>
</reference>
<keyword evidence="7 8" id="KW-0093">Biotin biosynthesis</keyword>
<comment type="pathway">
    <text evidence="2 8">Cofactor biosynthesis; biotin biosynthesis.</text>
</comment>
<evidence type="ECO:0000256" key="2">
    <source>
        <dbReference type="ARBA" id="ARBA00004746"/>
    </source>
</evidence>
<evidence type="ECO:0000256" key="5">
    <source>
        <dbReference type="ARBA" id="ARBA00022679"/>
    </source>
</evidence>
<evidence type="ECO:0000256" key="3">
    <source>
        <dbReference type="ARBA" id="ARBA00012327"/>
    </source>
</evidence>
<dbReference type="OrthoDB" id="9760689at2"/>
<dbReference type="PANTHER" id="PTHR43591">
    <property type="entry name" value="METHYLTRANSFERASE"/>
    <property type="match status" value="1"/>
</dbReference>
<comment type="function">
    <text evidence="8">Converts the free carboxyl group of a malonyl-thioester to its methyl ester by transfer of a methyl group from S-adenosyl-L-methionine (SAM). It allows to synthesize pimeloyl-ACP via the fatty acid synthetic pathway.</text>
</comment>
<comment type="catalytic activity">
    <reaction evidence="1 8">
        <text>malonyl-[ACP] + S-adenosyl-L-methionine = malonyl-[ACP] methyl ester + S-adenosyl-L-homocysteine</text>
        <dbReference type="Rhea" id="RHEA:17105"/>
        <dbReference type="Rhea" id="RHEA-COMP:9623"/>
        <dbReference type="Rhea" id="RHEA-COMP:9954"/>
        <dbReference type="ChEBI" id="CHEBI:57856"/>
        <dbReference type="ChEBI" id="CHEBI:59789"/>
        <dbReference type="ChEBI" id="CHEBI:78449"/>
        <dbReference type="ChEBI" id="CHEBI:78845"/>
        <dbReference type="EC" id="2.1.1.197"/>
    </reaction>
</comment>
<evidence type="ECO:0000256" key="4">
    <source>
        <dbReference type="ARBA" id="ARBA00022603"/>
    </source>
</evidence>
<name>A0A2S5TB32_9GAMM</name>
<gene>
    <name evidence="8" type="primary">bioC</name>
    <name evidence="10" type="ORF">C3942_19900</name>
</gene>
<sequence length="263" mass="28559">MALSRIDAGRAARNFSAAAAGYDRAATLQLRTREALLAELAARAGAPRRLLDLGCGTGIGARRLRALYPGAEVLALDRAPGMVRIARDAGLDALVGDAQRLPLPAACCDAILSNLVLQWCPQPELAMTEACRVLRPGGWLCLSLPGPATLRELRTAWRQVDQAEHVHRFDPASAWLARAEAAGLELHSLRPELLREPHADVFALMRSLRETGVVNASAQRRRGLLGRSALAALERAYAPWRTAEGIVASWEILYLVLRRPTEC</sequence>
<evidence type="ECO:0000259" key="9">
    <source>
        <dbReference type="Pfam" id="PF08241"/>
    </source>
</evidence>
<dbReference type="GO" id="GO:0008757">
    <property type="term" value="F:S-adenosylmethionine-dependent methyltransferase activity"/>
    <property type="evidence" value="ECO:0007669"/>
    <property type="project" value="InterPro"/>
</dbReference>
<keyword evidence="11" id="KW-1185">Reference proteome</keyword>
<comment type="similarity">
    <text evidence="8">Belongs to the methyltransferase superfamily.</text>
</comment>
<keyword evidence="6 8" id="KW-0949">S-adenosyl-L-methionine</keyword>
<evidence type="ECO:0000256" key="1">
    <source>
        <dbReference type="ARBA" id="ARBA00000852"/>
    </source>
</evidence>
<dbReference type="Pfam" id="PF08241">
    <property type="entry name" value="Methyltransf_11"/>
    <property type="match status" value="1"/>
</dbReference>
<evidence type="ECO:0000256" key="8">
    <source>
        <dbReference type="HAMAP-Rule" id="MF_00835"/>
    </source>
</evidence>
<dbReference type="HAMAP" id="MF_00835">
    <property type="entry name" value="BioC"/>
    <property type="match status" value="1"/>
</dbReference>
<keyword evidence="4 8" id="KW-0489">Methyltransferase</keyword>
<dbReference type="RefSeq" id="WP_104232122.1">
    <property type="nucleotide sequence ID" value="NZ_PSNW01000015.1"/>
</dbReference>
<dbReference type="InterPro" id="IPR013216">
    <property type="entry name" value="Methyltransf_11"/>
</dbReference>
<feature type="domain" description="Methyltransferase type 11" evidence="9">
    <location>
        <begin position="51"/>
        <end position="141"/>
    </location>
</feature>
<dbReference type="EMBL" id="PSNW01000015">
    <property type="protein sequence ID" value="PPE72162.1"/>
    <property type="molecule type" value="Genomic_DNA"/>
</dbReference>
<proteinExistence type="inferred from homology"/>
<evidence type="ECO:0000313" key="10">
    <source>
        <dbReference type="EMBL" id="PPE72162.1"/>
    </source>
</evidence>
<dbReference type="Gene3D" id="3.40.50.150">
    <property type="entry name" value="Vaccinia Virus protein VP39"/>
    <property type="match status" value="1"/>
</dbReference>
<dbReference type="GO" id="GO:0010340">
    <property type="term" value="F:carboxyl-O-methyltransferase activity"/>
    <property type="evidence" value="ECO:0007669"/>
    <property type="project" value="UniProtKB-UniRule"/>
</dbReference>
<dbReference type="GO" id="GO:0102130">
    <property type="term" value="F:malonyl-CoA methyltransferase activity"/>
    <property type="evidence" value="ECO:0007669"/>
    <property type="project" value="UniProtKB-EC"/>
</dbReference>
<dbReference type="PANTHER" id="PTHR43591:SF99">
    <property type="entry name" value="OS06G0646000 PROTEIN"/>
    <property type="match status" value="1"/>
</dbReference>
<dbReference type="Proteomes" id="UP000238220">
    <property type="component" value="Unassembled WGS sequence"/>
</dbReference>
<comment type="caution">
    <text evidence="10">The sequence shown here is derived from an EMBL/GenBank/DDBJ whole genome shotgun (WGS) entry which is preliminary data.</text>
</comment>
<dbReference type="AlphaFoldDB" id="A0A2S5TB32"/>
<dbReference type="SUPFAM" id="SSF53335">
    <property type="entry name" value="S-adenosyl-L-methionine-dependent methyltransferases"/>
    <property type="match status" value="1"/>
</dbReference>
<organism evidence="10 11">
    <name type="scientific">Solimonas fluminis</name>
    <dbReference type="NCBI Taxonomy" id="2086571"/>
    <lineage>
        <taxon>Bacteria</taxon>
        <taxon>Pseudomonadati</taxon>
        <taxon>Pseudomonadota</taxon>
        <taxon>Gammaproteobacteria</taxon>
        <taxon>Nevskiales</taxon>
        <taxon>Nevskiaceae</taxon>
        <taxon>Solimonas</taxon>
    </lineage>
</organism>
<dbReference type="GO" id="GO:0032259">
    <property type="term" value="P:methylation"/>
    <property type="evidence" value="ECO:0007669"/>
    <property type="project" value="UniProtKB-KW"/>
</dbReference>
<dbReference type="EC" id="2.1.1.197" evidence="3 8"/>
<dbReference type="CDD" id="cd02440">
    <property type="entry name" value="AdoMet_MTases"/>
    <property type="match status" value="1"/>
</dbReference>
<evidence type="ECO:0000313" key="11">
    <source>
        <dbReference type="Proteomes" id="UP000238220"/>
    </source>
</evidence>
<dbReference type="GO" id="GO:0009102">
    <property type="term" value="P:biotin biosynthetic process"/>
    <property type="evidence" value="ECO:0007669"/>
    <property type="project" value="UniProtKB-UniRule"/>
</dbReference>
<dbReference type="InterPro" id="IPR029063">
    <property type="entry name" value="SAM-dependent_MTases_sf"/>
</dbReference>
<dbReference type="InterPro" id="IPR011814">
    <property type="entry name" value="BioC"/>
</dbReference>
<keyword evidence="5 8" id="KW-0808">Transferase</keyword>